<evidence type="ECO:0000313" key="4">
    <source>
        <dbReference type="Proteomes" id="UP001199916"/>
    </source>
</evidence>
<organism evidence="3 4">
    <name type="scientific">Paenibacillus profundus</name>
    <dbReference type="NCBI Taxonomy" id="1173085"/>
    <lineage>
        <taxon>Bacteria</taxon>
        <taxon>Bacillati</taxon>
        <taxon>Bacillota</taxon>
        <taxon>Bacilli</taxon>
        <taxon>Bacillales</taxon>
        <taxon>Paenibacillaceae</taxon>
        <taxon>Paenibacillus</taxon>
    </lineage>
</organism>
<dbReference type="Gene3D" id="1.10.101.10">
    <property type="entry name" value="PGBD-like superfamily/PGBD"/>
    <property type="match status" value="1"/>
</dbReference>
<dbReference type="Proteomes" id="UP001199916">
    <property type="component" value="Unassembled WGS sequence"/>
</dbReference>
<sequence>MADIRPPTANVVRRDKVHKSCPVVKGVITMELYLSLGSAGPEVLESEQMLSRLGYYVDVNGQFDRYTQRAVSKFQMDRSIPATGIINNVTFEHLKYAVAEYNSRIGQPLSFVPKAIAPPSPAPQEPPVMHQPAPEWSSQPEAHQPAPEWSSQPEAHQPAPEWSSQPEAHQPAPEWSSQPEAHQSAPEWSSQPEAHQPWQEINIPSLMQEGSISGTITRANNYNFCIIAGKEYVVKAAALHDSLKRHTSNFNLFICCMDPIAFSMLGKMNLSNVILIRVEVIEDDRLRYAKSDRKMNEYCWTLKAPLIEFCLTHYGIDSVIYCDGDIYFFSDPKPIFDEWGSHSVFMCRQRDVEWVEQLYGRYQAGLIGFRNDQYGLESLRWWKEKCLEWCYHRAEEGKFGDQKYLDYVPNYFPNIKISDNLGINAAPWNCIYNNDFRIHRQNNELYIENDKLVAYHFACIAIYNENEFDLWSIGEITIGKVIKNEIYIPYLDKLRDIIASVKVNDGYALSQALNHEDPSKAKTYYKYSGFRRKMDQWDQFFNFATIVHQENLIRGLALYHSLKNKIGNFHHWICCMDDYSYHALSRMNLENASLIQMKEVENEELLRVKSSRKLNEYSWTLKAPLCLHILGHYKEIDHIIYCDPEVYFFSDPKPILDEWWKYSIFLCKQRGNYEHEQVQGLFQSSLVGFKREENSITILKWWKDKCLEKCSENYDANDQTFRDQRYLEYIPLIFQNIKLIDHKGINAAPWNVILNNHYSVGVQENKVFIYDNELVSYHFGNMLIYNQDEYDLWQLAPISFDYSIISNIYTPYINTVKEVCKSIHFKTGADVSLLYEHASSKHSAKNYFKF</sequence>
<dbReference type="InterPro" id="IPR036365">
    <property type="entry name" value="PGBD-like_sf"/>
</dbReference>
<evidence type="ECO:0000313" key="3">
    <source>
        <dbReference type="EMBL" id="MCE5169964.1"/>
    </source>
</evidence>
<feature type="region of interest" description="Disordered" evidence="1">
    <location>
        <begin position="116"/>
        <end position="195"/>
    </location>
</feature>
<dbReference type="SUPFAM" id="SSF47090">
    <property type="entry name" value="PGBD-like"/>
    <property type="match status" value="1"/>
</dbReference>
<dbReference type="InterPro" id="IPR002477">
    <property type="entry name" value="Peptidoglycan-bd-like"/>
</dbReference>
<feature type="compositionally biased region" description="Polar residues" evidence="1">
    <location>
        <begin position="175"/>
        <end position="193"/>
    </location>
</feature>
<dbReference type="Pfam" id="PF01471">
    <property type="entry name" value="PG_binding_1"/>
    <property type="match status" value="1"/>
</dbReference>
<feature type="domain" description="Peptidoglycan binding-like" evidence="2">
    <location>
        <begin position="40"/>
        <end position="94"/>
    </location>
</feature>
<proteinExistence type="predicted"/>
<dbReference type="Gene3D" id="3.90.550.10">
    <property type="entry name" value="Spore Coat Polysaccharide Biosynthesis Protein SpsA, Chain A"/>
    <property type="match status" value="1"/>
</dbReference>
<dbReference type="EMBL" id="JAJNBZ010000007">
    <property type="protein sequence ID" value="MCE5169964.1"/>
    <property type="molecule type" value="Genomic_DNA"/>
</dbReference>
<reference evidence="3 4" key="1">
    <citation type="submission" date="2021-11" db="EMBL/GenBank/DDBJ databases">
        <title>Draft genome sequence of Paenibacillus profundus YoMME, a new Gram-positive bacteria with exoelectrogenic properties.</title>
        <authorList>
            <person name="Hubenova Y."/>
            <person name="Hubenova E."/>
            <person name="Manasiev Y."/>
            <person name="Peykov S."/>
            <person name="Mitov M."/>
        </authorList>
    </citation>
    <scope>NUCLEOTIDE SEQUENCE [LARGE SCALE GENOMIC DNA]</scope>
    <source>
        <strain evidence="3 4">YoMME</strain>
    </source>
</reference>
<evidence type="ECO:0000256" key="1">
    <source>
        <dbReference type="SAM" id="MobiDB-lite"/>
    </source>
</evidence>
<name>A0ABS8YFG4_9BACL</name>
<evidence type="ECO:0000259" key="2">
    <source>
        <dbReference type="Pfam" id="PF01471"/>
    </source>
</evidence>
<protein>
    <submittedName>
        <fullName evidence="3">Peptidoglycan-binding protein</fullName>
    </submittedName>
</protein>
<feature type="compositionally biased region" description="Pro residues" evidence="1">
    <location>
        <begin position="116"/>
        <end position="126"/>
    </location>
</feature>
<dbReference type="InterPro" id="IPR029044">
    <property type="entry name" value="Nucleotide-diphossugar_trans"/>
</dbReference>
<dbReference type="InterPro" id="IPR036366">
    <property type="entry name" value="PGBDSf"/>
</dbReference>
<gene>
    <name evidence="3" type="ORF">LQV63_11650</name>
</gene>
<comment type="caution">
    <text evidence="3">The sequence shown here is derived from an EMBL/GenBank/DDBJ whole genome shotgun (WGS) entry which is preliminary data.</text>
</comment>
<accession>A0ABS8YFG4</accession>
<keyword evidence="4" id="KW-1185">Reference proteome</keyword>
<dbReference type="SUPFAM" id="SSF53448">
    <property type="entry name" value="Nucleotide-diphospho-sugar transferases"/>
    <property type="match status" value="2"/>
</dbReference>